<evidence type="ECO:0000256" key="2">
    <source>
        <dbReference type="ARBA" id="ARBA00022617"/>
    </source>
</evidence>
<keyword evidence="4" id="KW-0249">Electron transport</keyword>
<keyword evidence="1" id="KW-0813">Transport</keyword>
<keyword evidence="9" id="KW-1185">Reference proteome</keyword>
<evidence type="ECO:0000313" key="9">
    <source>
        <dbReference type="Proteomes" id="UP001320831"/>
    </source>
</evidence>
<organism evidence="8 9">
    <name type="scientific">Chelativorans salis</name>
    <dbReference type="NCBI Taxonomy" id="2978478"/>
    <lineage>
        <taxon>Bacteria</taxon>
        <taxon>Pseudomonadati</taxon>
        <taxon>Pseudomonadota</taxon>
        <taxon>Alphaproteobacteria</taxon>
        <taxon>Hyphomicrobiales</taxon>
        <taxon>Phyllobacteriaceae</taxon>
        <taxon>Chelativorans</taxon>
    </lineage>
</organism>
<gene>
    <name evidence="8" type="ORF">N5A92_17300</name>
</gene>
<accession>A0ABT2LQF8</accession>
<feature type="domain" description="Cytochrome c" evidence="7">
    <location>
        <begin position="18"/>
        <end position="116"/>
    </location>
</feature>
<evidence type="ECO:0000256" key="1">
    <source>
        <dbReference type="ARBA" id="ARBA00022448"/>
    </source>
</evidence>
<protein>
    <submittedName>
        <fullName evidence="8">C-type cytochrome</fullName>
    </submittedName>
</protein>
<evidence type="ECO:0000259" key="7">
    <source>
        <dbReference type="PROSITE" id="PS51007"/>
    </source>
</evidence>
<dbReference type="Gene3D" id="1.10.760.10">
    <property type="entry name" value="Cytochrome c-like domain"/>
    <property type="match status" value="1"/>
</dbReference>
<dbReference type="EMBL" id="JAOCZP010000005">
    <property type="protein sequence ID" value="MCT7376791.1"/>
    <property type="molecule type" value="Genomic_DNA"/>
</dbReference>
<dbReference type="PRINTS" id="PR00604">
    <property type="entry name" value="CYTCHRMECIAB"/>
</dbReference>
<evidence type="ECO:0000313" key="8">
    <source>
        <dbReference type="EMBL" id="MCT7376791.1"/>
    </source>
</evidence>
<evidence type="ECO:0000256" key="3">
    <source>
        <dbReference type="ARBA" id="ARBA00022723"/>
    </source>
</evidence>
<comment type="caution">
    <text evidence="8">The sequence shown here is derived from an EMBL/GenBank/DDBJ whole genome shotgun (WGS) entry which is preliminary data.</text>
</comment>
<dbReference type="PANTHER" id="PTHR11961">
    <property type="entry name" value="CYTOCHROME C"/>
    <property type="match status" value="1"/>
</dbReference>
<name>A0ABT2LQF8_9HYPH</name>
<dbReference type="InterPro" id="IPR002327">
    <property type="entry name" value="Cyt_c_1A/1B"/>
</dbReference>
<sequence length="116" mass="12208">MAVFAVTAGLFAPVAATAQQADGERLFQQRCGGCHSTEAGRNRIGPHLSGVIGRAAGSIEGARYSDAMRDSGIVWDNQLLDTFLAAPREMVSGARMTVAVPDADQRAAIIAYLESQ</sequence>
<dbReference type="Proteomes" id="UP001320831">
    <property type="component" value="Unassembled WGS sequence"/>
</dbReference>
<proteinExistence type="predicted"/>
<keyword evidence="5 6" id="KW-0408">Iron</keyword>
<dbReference type="PROSITE" id="PS51007">
    <property type="entry name" value="CYTC"/>
    <property type="match status" value="1"/>
</dbReference>
<keyword evidence="2 6" id="KW-0349">Heme</keyword>
<reference evidence="8 9" key="1">
    <citation type="submission" date="2022-09" db="EMBL/GenBank/DDBJ databases">
        <title>Chelativorans salina sp. nov., a novel slightly halophilic bacterium isolated from a saline lake sediment enrichment.</title>
        <authorList>
            <person name="Gao L."/>
            <person name="Fang B.-Z."/>
            <person name="Li W.-J."/>
        </authorList>
    </citation>
    <scope>NUCLEOTIDE SEQUENCE [LARGE SCALE GENOMIC DNA]</scope>
    <source>
        <strain evidence="8 9">EGI FJ00035</strain>
    </source>
</reference>
<evidence type="ECO:0000256" key="6">
    <source>
        <dbReference type="PROSITE-ProRule" id="PRU00433"/>
    </source>
</evidence>
<evidence type="ECO:0000256" key="5">
    <source>
        <dbReference type="ARBA" id="ARBA00023004"/>
    </source>
</evidence>
<dbReference type="Pfam" id="PF00034">
    <property type="entry name" value="Cytochrom_C"/>
    <property type="match status" value="1"/>
</dbReference>
<dbReference type="InterPro" id="IPR036909">
    <property type="entry name" value="Cyt_c-like_dom_sf"/>
</dbReference>
<keyword evidence="3 6" id="KW-0479">Metal-binding</keyword>
<dbReference type="SUPFAM" id="SSF46626">
    <property type="entry name" value="Cytochrome c"/>
    <property type="match status" value="1"/>
</dbReference>
<dbReference type="InterPro" id="IPR009056">
    <property type="entry name" value="Cyt_c-like_dom"/>
</dbReference>
<evidence type="ECO:0000256" key="4">
    <source>
        <dbReference type="ARBA" id="ARBA00022982"/>
    </source>
</evidence>